<protein>
    <submittedName>
        <fullName evidence="2">Transposase</fullName>
    </submittedName>
</protein>
<dbReference type="InterPro" id="IPR036388">
    <property type="entry name" value="WH-like_DNA-bd_sf"/>
</dbReference>
<dbReference type="Gene3D" id="1.10.10.10">
    <property type="entry name" value="Winged helix-like DNA-binding domain superfamily/Winged helix DNA-binding domain"/>
    <property type="match status" value="1"/>
</dbReference>
<reference evidence="3" key="1">
    <citation type="journal article" date="2019" name="Int. J. Syst. Evol. Microbiol.">
        <title>The Global Catalogue of Microorganisms (GCM) 10K type strain sequencing project: providing services to taxonomists for standard genome sequencing and annotation.</title>
        <authorList>
            <consortium name="The Broad Institute Genomics Platform"/>
            <consortium name="The Broad Institute Genome Sequencing Center for Infectious Disease"/>
            <person name="Wu L."/>
            <person name="Ma J."/>
        </authorList>
    </citation>
    <scope>NUCLEOTIDE SEQUENCE [LARGE SCALE GENOMIC DNA]</scope>
    <source>
        <strain evidence="3">CCUG 60524</strain>
    </source>
</reference>
<dbReference type="PANTHER" id="PTHR37936:SF3">
    <property type="entry name" value="TRANSPOSASE INSC FOR INSERTION ELEMENT IS2A-RELATED"/>
    <property type="match status" value="1"/>
</dbReference>
<dbReference type="NCBIfam" id="NF047595">
    <property type="entry name" value="IS66_ISRel24_TnpA"/>
    <property type="match status" value="1"/>
</dbReference>
<keyword evidence="3" id="KW-1185">Reference proteome</keyword>
<dbReference type="InterPro" id="IPR010921">
    <property type="entry name" value="Trp_repressor/repl_initiator"/>
</dbReference>
<accession>A0ABW3IQQ7</accession>
<dbReference type="EMBL" id="JBHTJT010000021">
    <property type="protein sequence ID" value="MFD0980415.1"/>
    <property type="molecule type" value="Genomic_DNA"/>
</dbReference>
<dbReference type="Pfam" id="PF01527">
    <property type="entry name" value="HTH_Tnp_1"/>
    <property type="match status" value="1"/>
</dbReference>
<proteinExistence type="inferred from homology"/>
<evidence type="ECO:0000313" key="3">
    <source>
        <dbReference type="Proteomes" id="UP001597108"/>
    </source>
</evidence>
<comment type="similarity">
    <text evidence="1">Belongs to the transposase 8 family.</text>
</comment>
<dbReference type="PANTHER" id="PTHR37936">
    <property type="entry name" value="TRANSPOSASE INSC FOR INSERTION ELEMENT IS2A-RELATED"/>
    <property type="match status" value="1"/>
</dbReference>
<dbReference type="Proteomes" id="UP001597108">
    <property type="component" value="Unassembled WGS sequence"/>
</dbReference>
<dbReference type="RefSeq" id="WP_386074811.1">
    <property type="nucleotide sequence ID" value="NZ_JBHTJT010000021.1"/>
</dbReference>
<evidence type="ECO:0000256" key="1">
    <source>
        <dbReference type="ARBA" id="ARBA00009964"/>
    </source>
</evidence>
<gene>
    <name evidence="2" type="ORF">ACFQ2S_12210</name>
</gene>
<dbReference type="SUPFAM" id="SSF48295">
    <property type="entry name" value="TrpR-like"/>
    <property type="match status" value="1"/>
</dbReference>
<comment type="caution">
    <text evidence="2">The sequence shown here is derived from an EMBL/GenBank/DDBJ whole genome shotgun (WGS) entry which is preliminary data.</text>
</comment>
<name>A0ABW3IQQ7_9RHOB</name>
<sequence length="131" mass="14917">MVDLMFTPQIEILSAEDAPRRRHWSDADKIRVVEESYRGHRQVSATARRHGICRSLLTVWRRQYWNGELRNASGPAFVPVKMAVDIDAQSPLQPAPDVQLEIVLRNGRRLLVPSSVDPDALARLLPILESR</sequence>
<organism evidence="2 3">
    <name type="scientific">Tropicimonas aquimaris</name>
    <dbReference type="NCBI Taxonomy" id="914152"/>
    <lineage>
        <taxon>Bacteria</taxon>
        <taxon>Pseudomonadati</taxon>
        <taxon>Pseudomonadota</taxon>
        <taxon>Alphaproteobacteria</taxon>
        <taxon>Rhodobacterales</taxon>
        <taxon>Roseobacteraceae</taxon>
        <taxon>Tropicimonas</taxon>
    </lineage>
</organism>
<evidence type="ECO:0000313" key="2">
    <source>
        <dbReference type="EMBL" id="MFD0980415.1"/>
    </source>
</evidence>
<dbReference type="InterPro" id="IPR002514">
    <property type="entry name" value="Transposase_8"/>
</dbReference>